<dbReference type="EMBL" id="CP001875">
    <property type="protein sequence ID" value="ADD76671.1"/>
    <property type="molecule type" value="Genomic_DNA"/>
</dbReference>
<dbReference type="KEGG" id="pam:PANA_1504"/>
<proteinExistence type="predicted"/>
<accession>D4GC68</accession>
<gene>
    <name evidence="1" type="ordered locus">PANA_1504</name>
</gene>
<organism evidence="1 2">
    <name type="scientific">Pantoea ananatis (strain LMG 20103)</name>
    <dbReference type="NCBI Taxonomy" id="706191"/>
    <lineage>
        <taxon>Bacteria</taxon>
        <taxon>Pseudomonadati</taxon>
        <taxon>Pseudomonadota</taxon>
        <taxon>Gammaproteobacteria</taxon>
        <taxon>Enterobacterales</taxon>
        <taxon>Erwiniaceae</taxon>
        <taxon>Pantoea</taxon>
    </lineage>
</organism>
<evidence type="ECO:0000313" key="2">
    <source>
        <dbReference type="Proteomes" id="UP000001702"/>
    </source>
</evidence>
<protein>
    <submittedName>
        <fullName evidence="1">Uncharacterized protein</fullName>
    </submittedName>
</protein>
<evidence type="ECO:0000313" key="1">
    <source>
        <dbReference type="EMBL" id="ADD76671.1"/>
    </source>
</evidence>
<dbReference type="HOGENOM" id="CLU_2975127_0_0_6"/>
<name>D4GC68_PANAM</name>
<reference evidence="1 2" key="1">
    <citation type="journal article" date="2010" name="J. Bacteriol.">
        <title>Genome sequence of Pantoea ananatis LMG20103, the causative agent of Eucalyptus blight and dieback.</title>
        <authorList>
            <person name="De Maayer P."/>
            <person name="Chan W.Y."/>
            <person name="Venter S.N."/>
            <person name="Toth I.K."/>
            <person name="Birch P.R."/>
            <person name="Joubert F."/>
            <person name="Coutinho T.A."/>
        </authorList>
    </citation>
    <scope>NUCLEOTIDE SEQUENCE [LARGE SCALE GENOMIC DNA]</scope>
    <source>
        <strain evidence="1 2">LMG 20103</strain>
    </source>
</reference>
<keyword evidence="2" id="KW-1185">Reference proteome</keyword>
<dbReference type="AlphaFoldDB" id="D4GC68"/>
<dbReference type="Proteomes" id="UP000001702">
    <property type="component" value="Chromosome"/>
</dbReference>
<dbReference type="STRING" id="706191.PANA_1504"/>
<sequence>MMTAMNVALMYPFDFPADLVRKKDLHTATLQPRLPKGEAVEKFTAEVIPMAYYGMITPW</sequence>